<sequence>MYSYVKENEDLCYTYVCQGHATVFNDLLKRLAYGIVPRLRTRSVCYKEYWFDAAQDAQIAANAFSIPIAVYSDGSVHESILYLPYDLPDGQPLPEIMHFVNGNHFQTIKTKRFPRMTWPPILPQPMAIWESRGRDQSEYKAAWKYIHRKKYPKITSTNGSSKQPIVIEDDDDKASSKDKVLEELREKLKTIEAIPVERVIYPCPFCGTSLGDPMPEAIKKVYDEYVQKNEQYRKDREKEAVDKDTRFIQIRTITRDLQLTFQEQMNFCQVHKIELIYKPEAIEKGYPQDINFRALPERILPHLETLVEIAKGKLYSPFRDNEEAFFKENKRFVKRSVMARMSRMEMYTSGYYGIRGRDVMLRVLQRELLFTKKIASKDTKPLDEITFIQTILVPECSILLIQQDLDISYSEAYEILIGSHKYGNYTYNDVVDEDYDD</sequence>
<comment type="similarity">
    <text evidence="4">Belongs to the RTC4 family.</text>
</comment>
<evidence type="ECO:0000256" key="5">
    <source>
        <dbReference type="ARBA" id="ARBA00015162"/>
    </source>
</evidence>
<evidence type="ECO:0000313" key="10">
    <source>
        <dbReference type="Proteomes" id="UP001209540"/>
    </source>
</evidence>
<keyword evidence="10" id="KW-1185">Reference proteome</keyword>
<evidence type="ECO:0000256" key="1">
    <source>
        <dbReference type="ARBA" id="ARBA00002738"/>
    </source>
</evidence>
<dbReference type="Proteomes" id="UP001209540">
    <property type="component" value="Unassembled WGS sequence"/>
</dbReference>
<evidence type="ECO:0000259" key="8">
    <source>
        <dbReference type="SMART" id="SM01312"/>
    </source>
</evidence>
<dbReference type="InterPro" id="IPR028094">
    <property type="entry name" value="RTC4_C"/>
</dbReference>
<dbReference type="SMART" id="SM01312">
    <property type="entry name" value="RTC4"/>
    <property type="match status" value="1"/>
</dbReference>
<dbReference type="Pfam" id="PF14474">
    <property type="entry name" value="RTC4"/>
    <property type="match status" value="1"/>
</dbReference>
<reference evidence="9" key="2">
    <citation type="submission" date="2023-02" db="EMBL/GenBank/DDBJ databases">
        <authorList>
            <consortium name="DOE Joint Genome Institute"/>
            <person name="Mondo S.J."/>
            <person name="Chang Y."/>
            <person name="Wang Y."/>
            <person name="Ahrendt S."/>
            <person name="Andreopoulos W."/>
            <person name="Barry K."/>
            <person name="Beard J."/>
            <person name="Benny G.L."/>
            <person name="Blankenship S."/>
            <person name="Bonito G."/>
            <person name="Cuomo C."/>
            <person name="Desiro A."/>
            <person name="Gervers K.A."/>
            <person name="Hundley H."/>
            <person name="Kuo A."/>
            <person name="LaButti K."/>
            <person name="Lang B.F."/>
            <person name="Lipzen A."/>
            <person name="O'Donnell K."/>
            <person name="Pangilinan J."/>
            <person name="Reynolds N."/>
            <person name="Sandor L."/>
            <person name="Smith M.W."/>
            <person name="Tsang A."/>
            <person name="Grigoriev I.V."/>
            <person name="Stajich J.E."/>
            <person name="Spatafora J.W."/>
        </authorList>
    </citation>
    <scope>NUCLEOTIDE SEQUENCE</scope>
    <source>
        <strain evidence="9">RSA 2281</strain>
    </source>
</reference>
<feature type="domain" description="Restriction of telomere capping protein 4 C-terminal" evidence="8">
    <location>
        <begin position="299"/>
        <end position="433"/>
    </location>
</feature>
<keyword evidence="6" id="KW-0963">Cytoplasm</keyword>
<comment type="function">
    <text evidence="1">May be involved in a process influencing telomere capping.</text>
</comment>
<gene>
    <name evidence="9" type="ORF">BDA99DRAFT_577475</name>
</gene>
<dbReference type="AlphaFoldDB" id="A0AAD5JYV8"/>
<organism evidence="9 10">
    <name type="scientific">Phascolomyces articulosus</name>
    <dbReference type="NCBI Taxonomy" id="60185"/>
    <lineage>
        <taxon>Eukaryota</taxon>
        <taxon>Fungi</taxon>
        <taxon>Fungi incertae sedis</taxon>
        <taxon>Mucoromycota</taxon>
        <taxon>Mucoromycotina</taxon>
        <taxon>Mucoromycetes</taxon>
        <taxon>Mucorales</taxon>
        <taxon>Lichtheimiaceae</taxon>
        <taxon>Phascolomyces</taxon>
    </lineage>
</organism>
<evidence type="ECO:0000256" key="3">
    <source>
        <dbReference type="ARBA" id="ARBA00004496"/>
    </source>
</evidence>
<dbReference type="PANTHER" id="PTHR41391:SF1">
    <property type="entry name" value="RESTRICTION OF TELOMERE CAPPING PROTEIN 4"/>
    <property type="match status" value="1"/>
</dbReference>
<reference evidence="9" key="1">
    <citation type="journal article" date="2022" name="IScience">
        <title>Evolution of zygomycete secretomes and the origins of terrestrial fungal ecologies.</title>
        <authorList>
            <person name="Chang Y."/>
            <person name="Wang Y."/>
            <person name="Mondo S."/>
            <person name="Ahrendt S."/>
            <person name="Andreopoulos W."/>
            <person name="Barry K."/>
            <person name="Beard J."/>
            <person name="Benny G.L."/>
            <person name="Blankenship S."/>
            <person name="Bonito G."/>
            <person name="Cuomo C."/>
            <person name="Desiro A."/>
            <person name="Gervers K.A."/>
            <person name="Hundley H."/>
            <person name="Kuo A."/>
            <person name="LaButti K."/>
            <person name="Lang B.F."/>
            <person name="Lipzen A."/>
            <person name="O'Donnell K."/>
            <person name="Pangilinan J."/>
            <person name="Reynolds N."/>
            <person name="Sandor L."/>
            <person name="Smith M.E."/>
            <person name="Tsang A."/>
            <person name="Grigoriev I.V."/>
            <person name="Stajich J.E."/>
            <person name="Spatafora J.W."/>
        </authorList>
    </citation>
    <scope>NUCLEOTIDE SEQUENCE</scope>
    <source>
        <strain evidence="9">RSA 2281</strain>
    </source>
</reference>
<evidence type="ECO:0000256" key="2">
    <source>
        <dbReference type="ARBA" id="ARBA00004123"/>
    </source>
</evidence>
<protein>
    <recommendedName>
        <fullName evidence="5">Restriction of telomere capping protein 4</fullName>
    </recommendedName>
</protein>
<evidence type="ECO:0000256" key="4">
    <source>
        <dbReference type="ARBA" id="ARBA00009461"/>
    </source>
</evidence>
<comment type="subcellular location">
    <subcellularLocation>
        <location evidence="3">Cytoplasm</location>
    </subcellularLocation>
    <subcellularLocation>
        <location evidence="2">Nucleus</location>
    </subcellularLocation>
</comment>
<dbReference type="GO" id="GO:0005634">
    <property type="term" value="C:nucleus"/>
    <property type="evidence" value="ECO:0007669"/>
    <property type="project" value="UniProtKB-SubCell"/>
</dbReference>
<dbReference type="GO" id="GO:0005737">
    <property type="term" value="C:cytoplasm"/>
    <property type="evidence" value="ECO:0007669"/>
    <property type="project" value="UniProtKB-SubCell"/>
</dbReference>
<comment type="caution">
    <text evidence="9">The sequence shown here is derived from an EMBL/GenBank/DDBJ whole genome shotgun (WGS) entry which is preliminary data.</text>
</comment>
<evidence type="ECO:0000256" key="7">
    <source>
        <dbReference type="ARBA" id="ARBA00023242"/>
    </source>
</evidence>
<evidence type="ECO:0000313" key="9">
    <source>
        <dbReference type="EMBL" id="KAI9243493.1"/>
    </source>
</evidence>
<keyword evidence="7" id="KW-0539">Nucleus</keyword>
<dbReference type="PANTHER" id="PTHR41391">
    <property type="entry name" value="RESTRICTION OF TELOMERE CAPPING PROTEIN 4"/>
    <property type="match status" value="1"/>
</dbReference>
<dbReference type="EMBL" id="JAIXMP010000071">
    <property type="protein sequence ID" value="KAI9243493.1"/>
    <property type="molecule type" value="Genomic_DNA"/>
</dbReference>
<evidence type="ECO:0000256" key="6">
    <source>
        <dbReference type="ARBA" id="ARBA00022490"/>
    </source>
</evidence>
<dbReference type="InterPro" id="IPR039024">
    <property type="entry name" value="RTC4"/>
</dbReference>
<proteinExistence type="inferred from homology"/>
<name>A0AAD5JYV8_9FUNG</name>
<accession>A0AAD5JYV8</accession>